<dbReference type="PANTHER" id="PTHR22946">
    <property type="entry name" value="DIENELACTONE HYDROLASE DOMAIN-CONTAINING PROTEIN-RELATED"/>
    <property type="match status" value="1"/>
</dbReference>
<comment type="similarity">
    <text evidence="2">Belongs to the AB hydrolase superfamily. FUS2 hydrolase family.</text>
</comment>
<dbReference type="PANTHER" id="PTHR22946:SF9">
    <property type="entry name" value="POLYKETIDE TRANSFERASE AF380"/>
    <property type="match status" value="1"/>
</dbReference>
<evidence type="ECO:0000313" key="5">
    <source>
        <dbReference type="EMBL" id="KAL2272033.1"/>
    </source>
</evidence>
<dbReference type="Gene3D" id="3.40.50.1820">
    <property type="entry name" value="alpha/beta hydrolase"/>
    <property type="match status" value="1"/>
</dbReference>
<dbReference type="Pfam" id="PF00561">
    <property type="entry name" value="Abhydrolase_1"/>
    <property type="match status" value="1"/>
</dbReference>
<dbReference type="EMBL" id="JAZGUE010000001">
    <property type="protein sequence ID" value="KAL2272033.1"/>
    <property type="molecule type" value="Genomic_DNA"/>
</dbReference>
<name>A0ABR4DNY1_9PEZI</name>
<feature type="region of interest" description="Disordered" evidence="3">
    <location>
        <begin position="283"/>
        <end position="313"/>
    </location>
</feature>
<sequence length="313" mass="33856">MASTLLPHPRPQPHSIHEYAALAHPPHLSRLASSARHPALVEPLSIDVDDPQGGFVPGFLHLPPDMLPRGGGGRDDEDPPRPRPPHGRAPPLGRRGRRRRAELHLATLGRGIPALRLDYRYPGATTAPCVRDARAAMAYLGDAYGLDRFVLVGWSFGSAVALDAAADDPRVVACAAVAGQTAGCEGVARLAPRPLLLLHGSADGTLAVGCSHRLERMYKEGMGDRGGRCELHVFAEDGHTLEKNAEKAEEMLCEFIARCAGVEVGDEDRRNVVGQALVDDEERKGLMQKGGDLRAPERDEEQTIHDTERHERG</sequence>
<dbReference type="RefSeq" id="XP_070870757.1">
    <property type="nucleotide sequence ID" value="XM_071007560.1"/>
</dbReference>
<dbReference type="InterPro" id="IPR000073">
    <property type="entry name" value="AB_hydrolase_1"/>
</dbReference>
<evidence type="ECO:0000256" key="3">
    <source>
        <dbReference type="SAM" id="MobiDB-lite"/>
    </source>
</evidence>
<dbReference type="InterPro" id="IPR029058">
    <property type="entry name" value="AB_hydrolase_fold"/>
</dbReference>
<comment type="caution">
    <text evidence="5">The sequence shown here is derived from an EMBL/GenBank/DDBJ whole genome shotgun (WGS) entry which is preliminary data.</text>
</comment>
<keyword evidence="1" id="KW-0378">Hydrolase</keyword>
<evidence type="ECO:0000259" key="4">
    <source>
        <dbReference type="Pfam" id="PF00561"/>
    </source>
</evidence>
<dbReference type="Proteomes" id="UP001600064">
    <property type="component" value="Unassembled WGS sequence"/>
</dbReference>
<evidence type="ECO:0000256" key="2">
    <source>
        <dbReference type="ARBA" id="ARBA00038115"/>
    </source>
</evidence>
<accession>A0ABR4DNY1</accession>
<dbReference type="SUPFAM" id="SSF53474">
    <property type="entry name" value="alpha/beta-Hydrolases"/>
    <property type="match status" value="1"/>
</dbReference>
<gene>
    <name evidence="5" type="ORF">VTJ83DRAFT_1404</name>
</gene>
<evidence type="ECO:0000313" key="6">
    <source>
        <dbReference type="Proteomes" id="UP001600064"/>
    </source>
</evidence>
<evidence type="ECO:0000256" key="1">
    <source>
        <dbReference type="ARBA" id="ARBA00022801"/>
    </source>
</evidence>
<protein>
    <recommendedName>
        <fullName evidence="4">AB hydrolase-1 domain-containing protein</fullName>
    </recommendedName>
</protein>
<reference evidence="5 6" key="1">
    <citation type="journal article" date="2024" name="Commun. Biol.">
        <title>Comparative genomic analysis of thermophilic fungi reveals convergent evolutionary adaptations and gene losses.</title>
        <authorList>
            <person name="Steindorff A.S."/>
            <person name="Aguilar-Pontes M.V."/>
            <person name="Robinson A.J."/>
            <person name="Andreopoulos B."/>
            <person name="LaButti K."/>
            <person name="Kuo A."/>
            <person name="Mondo S."/>
            <person name="Riley R."/>
            <person name="Otillar R."/>
            <person name="Haridas S."/>
            <person name="Lipzen A."/>
            <person name="Grimwood J."/>
            <person name="Schmutz J."/>
            <person name="Clum A."/>
            <person name="Reid I.D."/>
            <person name="Moisan M.C."/>
            <person name="Butler G."/>
            <person name="Nguyen T.T.M."/>
            <person name="Dewar K."/>
            <person name="Conant G."/>
            <person name="Drula E."/>
            <person name="Henrissat B."/>
            <person name="Hansel C."/>
            <person name="Singer S."/>
            <person name="Hutchinson M.I."/>
            <person name="de Vries R.P."/>
            <person name="Natvig D.O."/>
            <person name="Powell A.J."/>
            <person name="Tsang A."/>
            <person name="Grigoriev I.V."/>
        </authorList>
    </citation>
    <scope>NUCLEOTIDE SEQUENCE [LARGE SCALE GENOMIC DNA]</scope>
    <source>
        <strain evidence="5 6">ATCC 22073</strain>
    </source>
</reference>
<feature type="region of interest" description="Disordered" evidence="3">
    <location>
        <begin position="62"/>
        <end position="99"/>
    </location>
</feature>
<dbReference type="InterPro" id="IPR050261">
    <property type="entry name" value="FrsA_esterase"/>
</dbReference>
<keyword evidence="6" id="KW-1185">Reference proteome</keyword>
<organism evidence="5 6">
    <name type="scientific">Remersonia thermophila</name>
    <dbReference type="NCBI Taxonomy" id="72144"/>
    <lineage>
        <taxon>Eukaryota</taxon>
        <taxon>Fungi</taxon>
        <taxon>Dikarya</taxon>
        <taxon>Ascomycota</taxon>
        <taxon>Pezizomycotina</taxon>
        <taxon>Sordariomycetes</taxon>
        <taxon>Sordariomycetidae</taxon>
        <taxon>Sordariales</taxon>
        <taxon>Sordariales incertae sedis</taxon>
        <taxon>Remersonia</taxon>
    </lineage>
</organism>
<proteinExistence type="inferred from homology"/>
<feature type="domain" description="AB hydrolase-1" evidence="4">
    <location>
        <begin position="118"/>
        <end position="206"/>
    </location>
</feature>
<dbReference type="GeneID" id="98122204"/>